<dbReference type="EMBL" id="RXIC02000026">
    <property type="protein sequence ID" value="KAB1204012.1"/>
    <property type="molecule type" value="Genomic_DNA"/>
</dbReference>
<proteinExistence type="predicted"/>
<sequence>MAPFPQMSYFNHNYSHTIHLRARTTGSPRKASTVDNVATQMMEIKVHFEGSRSSTNRAGYESTGKEVKDVLNGLIQELWAQANSWKPIEHDPRGPQRMVTLIQVLEESGQG</sequence>
<organism evidence="1 2">
    <name type="scientific">Morella rubra</name>
    <name type="common">Chinese bayberry</name>
    <dbReference type="NCBI Taxonomy" id="262757"/>
    <lineage>
        <taxon>Eukaryota</taxon>
        <taxon>Viridiplantae</taxon>
        <taxon>Streptophyta</taxon>
        <taxon>Embryophyta</taxon>
        <taxon>Tracheophyta</taxon>
        <taxon>Spermatophyta</taxon>
        <taxon>Magnoliopsida</taxon>
        <taxon>eudicotyledons</taxon>
        <taxon>Gunneridae</taxon>
        <taxon>Pentapetalae</taxon>
        <taxon>rosids</taxon>
        <taxon>fabids</taxon>
        <taxon>Fagales</taxon>
        <taxon>Myricaceae</taxon>
        <taxon>Morella</taxon>
    </lineage>
</organism>
<comment type="caution">
    <text evidence="1">The sequence shown here is derived from an EMBL/GenBank/DDBJ whole genome shotgun (WGS) entry which is preliminary data.</text>
</comment>
<evidence type="ECO:0000313" key="1">
    <source>
        <dbReference type="EMBL" id="KAB1204012.1"/>
    </source>
</evidence>
<gene>
    <name evidence="1" type="ORF">CJ030_MR8G002817</name>
</gene>
<name>A0A6A1UUH5_9ROSI</name>
<reference evidence="1 2" key="1">
    <citation type="journal article" date="2019" name="Plant Biotechnol. J.">
        <title>The red bayberry genome and genetic basis of sex determination.</title>
        <authorList>
            <person name="Jia H.M."/>
            <person name="Jia H.J."/>
            <person name="Cai Q.L."/>
            <person name="Wang Y."/>
            <person name="Zhao H.B."/>
            <person name="Yang W.F."/>
            <person name="Wang G.Y."/>
            <person name="Li Y.H."/>
            <person name="Zhan D.L."/>
            <person name="Shen Y.T."/>
            <person name="Niu Q.F."/>
            <person name="Chang L."/>
            <person name="Qiu J."/>
            <person name="Zhao L."/>
            <person name="Xie H.B."/>
            <person name="Fu W.Y."/>
            <person name="Jin J."/>
            <person name="Li X.W."/>
            <person name="Jiao Y."/>
            <person name="Zhou C.C."/>
            <person name="Tu T."/>
            <person name="Chai C.Y."/>
            <person name="Gao J.L."/>
            <person name="Fan L.J."/>
            <person name="van de Weg E."/>
            <person name="Wang J.Y."/>
            <person name="Gao Z.S."/>
        </authorList>
    </citation>
    <scope>NUCLEOTIDE SEQUENCE [LARGE SCALE GENOMIC DNA]</scope>
    <source>
        <tissue evidence="1">Leaves</tissue>
    </source>
</reference>
<accession>A0A6A1UUH5</accession>
<dbReference type="AlphaFoldDB" id="A0A6A1UUH5"/>
<dbReference type="Proteomes" id="UP000516437">
    <property type="component" value="Chromosome 8"/>
</dbReference>
<protein>
    <submittedName>
        <fullName evidence="1">Uncharacterized protein</fullName>
    </submittedName>
</protein>
<evidence type="ECO:0000313" key="2">
    <source>
        <dbReference type="Proteomes" id="UP000516437"/>
    </source>
</evidence>
<keyword evidence="2" id="KW-1185">Reference proteome</keyword>